<gene>
    <name evidence="1" type="ORF">Plil01_000050800</name>
</gene>
<dbReference type="EMBL" id="BSXW01000015">
    <property type="protein sequence ID" value="GMF09619.1"/>
    <property type="molecule type" value="Genomic_DNA"/>
</dbReference>
<evidence type="ECO:0000313" key="1">
    <source>
        <dbReference type="EMBL" id="GMF09619.1"/>
    </source>
</evidence>
<dbReference type="OrthoDB" id="108516at2759"/>
<name>A0A9W6TAK8_9STRA</name>
<sequence length="246" mass="27164">MIRNNTEYVAILKANSKRDLKMILKDFNLPEINEEKLFKAYRIATEKKGQCLFVDSVKSQLRYNFKKIVDPSRSSINFTNTEIAVHSIQMYNSQFNIDATAYGNNSFSIIVPTAATTSIMNVTLNDGYYSYTDINRMIQVALVNAGAYLVDSNGNNVYYVQITENATYYAAQVDLAKVPTALPSGYTRPATGLYSSGGSGLPSTSYTPQLVINNAEFGKIIGYSAGTYPNAQTTTAQSLLSNITHR</sequence>
<reference evidence="1" key="1">
    <citation type="submission" date="2023-04" db="EMBL/GenBank/DDBJ databases">
        <title>Phytophthora lilii NBRC 32176.</title>
        <authorList>
            <person name="Ichikawa N."/>
            <person name="Sato H."/>
            <person name="Tonouchi N."/>
        </authorList>
    </citation>
    <scope>NUCLEOTIDE SEQUENCE</scope>
    <source>
        <strain evidence="1">NBRC 32176</strain>
    </source>
</reference>
<evidence type="ECO:0000313" key="2">
    <source>
        <dbReference type="Proteomes" id="UP001165083"/>
    </source>
</evidence>
<dbReference type="Proteomes" id="UP001165083">
    <property type="component" value="Unassembled WGS sequence"/>
</dbReference>
<comment type="caution">
    <text evidence="1">The sequence shown here is derived from an EMBL/GenBank/DDBJ whole genome shotgun (WGS) entry which is preliminary data.</text>
</comment>
<proteinExistence type="predicted"/>
<organism evidence="1 2">
    <name type="scientific">Phytophthora lilii</name>
    <dbReference type="NCBI Taxonomy" id="2077276"/>
    <lineage>
        <taxon>Eukaryota</taxon>
        <taxon>Sar</taxon>
        <taxon>Stramenopiles</taxon>
        <taxon>Oomycota</taxon>
        <taxon>Peronosporomycetes</taxon>
        <taxon>Peronosporales</taxon>
        <taxon>Peronosporaceae</taxon>
        <taxon>Phytophthora</taxon>
    </lineage>
</organism>
<dbReference type="AlphaFoldDB" id="A0A9W6TAK8"/>
<protein>
    <submittedName>
        <fullName evidence="1">Unnamed protein product</fullName>
    </submittedName>
</protein>
<keyword evidence="2" id="KW-1185">Reference proteome</keyword>
<accession>A0A9W6TAK8</accession>